<proteinExistence type="predicted"/>
<evidence type="ECO:0000313" key="1">
    <source>
        <dbReference type="Proteomes" id="UP000694925"/>
    </source>
</evidence>
<organism evidence="1 2">
    <name type="scientific">Ceratina calcarata</name>
    <dbReference type="NCBI Taxonomy" id="156304"/>
    <lineage>
        <taxon>Eukaryota</taxon>
        <taxon>Metazoa</taxon>
        <taxon>Ecdysozoa</taxon>
        <taxon>Arthropoda</taxon>
        <taxon>Hexapoda</taxon>
        <taxon>Insecta</taxon>
        <taxon>Pterygota</taxon>
        <taxon>Neoptera</taxon>
        <taxon>Endopterygota</taxon>
        <taxon>Hymenoptera</taxon>
        <taxon>Apocrita</taxon>
        <taxon>Aculeata</taxon>
        <taxon>Apoidea</taxon>
        <taxon>Anthophila</taxon>
        <taxon>Apidae</taxon>
        <taxon>Ceratina</taxon>
        <taxon>Zadontomerus</taxon>
    </lineage>
</organism>
<dbReference type="RefSeq" id="XP_026673902.1">
    <property type="nucleotide sequence ID" value="XM_026818101.1"/>
</dbReference>
<sequence length="64" mass="7750">MPGYKGENIEPFCKKPNRRYCNPLFKNSHYVHQNCAPLYYADQSPQQDCSHYFECRKFRVEMIK</sequence>
<reference evidence="2" key="1">
    <citation type="submission" date="2025-08" db="UniProtKB">
        <authorList>
            <consortium name="RefSeq"/>
        </authorList>
    </citation>
    <scope>IDENTIFICATION</scope>
    <source>
        <tissue evidence="2">Whole body</tissue>
    </source>
</reference>
<gene>
    <name evidence="2" type="primary">LOC113465003</name>
</gene>
<evidence type="ECO:0000313" key="2">
    <source>
        <dbReference type="RefSeq" id="XP_026673902.1"/>
    </source>
</evidence>
<accession>A0AAJ7S9N3</accession>
<name>A0AAJ7S9N3_9HYME</name>
<protein>
    <submittedName>
        <fullName evidence="2">Uncharacterized protein LOC113465003</fullName>
    </submittedName>
</protein>
<keyword evidence="1" id="KW-1185">Reference proteome</keyword>
<dbReference type="AlphaFoldDB" id="A0AAJ7S9N3"/>
<dbReference type="KEGG" id="ccal:113465003"/>
<dbReference type="Proteomes" id="UP000694925">
    <property type="component" value="Unplaced"/>
</dbReference>
<dbReference type="GeneID" id="113465003"/>